<feature type="transmembrane region" description="Helical" evidence="1">
    <location>
        <begin position="29"/>
        <end position="48"/>
    </location>
</feature>
<sequence length="168" mass="19443">MKQPKIEKRPIDLIIDQYDSFHQKPANRVINYICIPLIVFSIVGFVWSLPFPQLKFLGSYISYLNWGSFLIAFSVYYYMRLSPLMSYVLLLILFALVYLVIQMRAAESSGGFVLPQVCVFIFIMANIAQFIGYRIEGKKPTFSDEFKFILTGPIWLLSLVLKKVGVKY</sequence>
<organism evidence="2 3">
    <name type="scientific">Mucilaginibacter panaciglaebae</name>
    <dbReference type="NCBI Taxonomy" id="502331"/>
    <lineage>
        <taxon>Bacteria</taxon>
        <taxon>Pseudomonadati</taxon>
        <taxon>Bacteroidota</taxon>
        <taxon>Sphingobacteriia</taxon>
        <taxon>Sphingobacteriales</taxon>
        <taxon>Sphingobacteriaceae</taxon>
        <taxon>Mucilaginibacter</taxon>
    </lineage>
</organism>
<dbReference type="Pfam" id="PF06127">
    <property type="entry name" value="Mpo1-like"/>
    <property type="match status" value="1"/>
</dbReference>
<keyword evidence="1" id="KW-0472">Membrane</keyword>
<dbReference type="RefSeq" id="WP_345103553.1">
    <property type="nucleotide sequence ID" value="NZ_BAABCV010000006.1"/>
</dbReference>
<reference evidence="3" key="1">
    <citation type="journal article" date="2019" name="Int. J. Syst. Evol. Microbiol.">
        <title>The Global Catalogue of Microorganisms (GCM) 10K type strain sequencing project: providing services to taxonomists for standard genome sequencing and annotation.</title>
        <authorList>
            <consortium name="The Broad Institute Genomics Platform"/>
            <consortium name="The Broad Institute Genome Sequencing Center for Infectious Disease"/>
            <person name="Wu L."/>
            <person name="Ma J."/>
        </authorList>
    </citation>
    <scope>NUCLEOTIDE SEQUENCE [LARGE SCALE GENOMIC DNA]</scope>
    <source>
        <strain evidence="3">JCM 17085</strain>
    </source>
</reference>
<keyword evidence="3" id="KW-1185">Reference proteome</keyword>
<name>A0ABP7WTY2_9SPHI</name>
<keyword evidence="1" id="KW-1133">Transmembrane helix</keyword>
<feature type="transmembrane region" description="Helical" evidence="1">
    <location>
        <begin position="60"/>
        <end position="79"/>
    </location>
</feature>
<dbReference type="Proteomes" id="UP001500841">
    <property type="component" value="Unassembled WGS sequence"/>
</dbReference>
<accession>A0ABP7WTY2</accession>
<evidence type="ECO:0000256" key="1">
    <source>
        <dbReference type="SAM" id="Phobius"/>
    </source>
</evidence>
<protein>
    <submittedName>
        <fullName evidence="2">DUF962 domain-containing protein</fullName>
    </submittedName>
</protein>
<dbReference type="InterPro" id="IPR009305">
    <property type="entry name" value="Mpo1-like"/>
</dbReference>
<feature type="transmembrane region" description="Helical" evidence="1">
    <location>
        <begin position="113"/>
        <end position="133"/>
    </location>
</feature>
<evidence type="ECO:0000313" key="2">
    <source>
        <dbReference type="EMBL" id="GAA4096723.1"/>
    </source>
</evidence>
<proteinExistence type="predicted"/>
<dbReference type="PANTHER" id="PTHR28026">
    <property type="entry name" value="DUF962 DOMAIN PROTEIN (AFU_ORTHOLOGUE AFUA_8G05310)"/>
    <property type="match status" value="1"/>
</dbReference>
<feature type="transmembrane region" description="Helical" evidence="1">
    <location>
        <begin position="84"/>
        <end position="101"/>
    </location>
</feature>
<evidence type="ECO:0000313" key="3">
    <source>
        <dbReference type="Proteomes" id="UP001500841"/>
    </source>
</evidence>
<keyword evidence="1" id="KW-0812">Transmembrane</keyword>
<dbReference type="PANTHER" id="PTHR28026:SF9">
    <property type="entry name" value="2-HYDROXY-PALMITIC ACID DIOXYGENASE MPO1"/>
    <property type="match status" value="1"/>
</dbReference>
<comment type="caution">
    <text evidence="2">The sequence shown here is derived from an EMBL/GenBank/DDBJ whole genome shotgun (WGS) entry which is preliminary data.</text>
</comment>
<dbReference type="EMBL" id="BAABCV010000006">
    <property type="protein sequence ID" value="GAA4096723.1"/>
    <property type="molecule type" value="Genomic_DNA"/>
</dbReference>
<gene>
    <name evidence="2" type="ORF">GCM10022392_20060</name>
</gene>